<dbReference type="InterPro" id="IPR001750">
    <property type="entry name" value="ND/Mrp_TM"/>
</dbReference>
<keyword evidence="3 7" id="KW-0812">Transmembrane</keyword>
<feature type="transmembrane region" description="Helical" evidence="8">
    <location>
        <begin position="61"/>
        <end position="87"/>
    </location>
</feature>
<feature type="transmembrane region" description="Helical" evidence="8">
    <location>
        <begin position="374"/>
        <end position="394"/>
    </location>
</feature>
<feature type="domain" description="NADH:quinone oxidoreductase/Mrp antiporter transmembrane" evidence="9">
    <location>
        <begin position="127"/>
        <end position="420"/>
    </location>
</feature>
<evidence type="ECO:0000256" key="2">
    <source>
        <dbReference type="ARBA" id="ARBA00022475"/>
    </source>
</evidence>
<dbReference type="PANTHER" id="PTHR42682:SF5">
    <property type="entry name" value="HYDROGENASE-4 COMPONENT F"/>
    <property type="match status" value="1"/>
</dbReference>
<dbReference type="AlphaFoldDB" id="A0A848L1Z4"/>
<feature type="transmembrane region" description="Helical" evidence="8">
    <location>
        <begin position="160"/>
        <end position="181"/>
    </location>
</feature>
<dbReference type="RefSeq" id="WP_170196992.1">
    <property type="nucleotide sequence ID" value="NZ_JABBNB010000036.1"/>
</dbReference>
<protein>
    <submittedName>
        <fullName evidence="10">NADH dehydrogenase FAD-containing subunit</fullName>
    </submittedName>
</protein>
<dbReference type="PRINTS" id="PR01437">
    <property type="entry name" value="NUOXDRDTASE4"/>
</dbReference>
<keyword evidence="4 8" id="KW-1133">Transmembrane helix</keyword>
<evidence type="ECO:0000256" key="1">
    <source>
        <dbReference type="ARBA" id="ARBA00004651"/>
    </source>
</evidence>
<feature type="transmembrane region" description="Helical" evidence="8">
    <location>
        <begin position="29"/>
        <end position="49"/>
    </location>
</feature>
<evidence type="ECO:0000313" key="11">
    <source>
        <dbReference type="Proteomes" id="UP000550729"/>
    </source>
</evidence>
<sequence>MAAVMTMLVIVPLVAVVFSAVPGFRIRAWATIISALLCLAMSIALVVPVTRHTETIGFLRADALSVVFLLGATFLYAATSVYALGYLPAEYGGPDHDDPSFDSVSRRFYLGFNAFAWSLICAPLVNGLALLWVAVEVTTVVSALLVALEASEQASEAAWKYVLIASSGLGIGLLATIFMYFAGAQVLGQSYDLAFDPLIKVAAVLPPTPVRLAFVLAVVGYGTKVGLFPVHTWLPDAHAEAPTPVSALLSGSLLATSFYAILRYHQIAVVTIGPRFPQLVLLVFGVLSLLVAASYLLDQRNLKRMLAYSSIEHMGILAIAVSFGAPLALAGALLHVLAHAAAKGNAFMAAGVIVQRYRTKELVRIRDVLRRLPWTGPLFAMAVLALSAMPPFGLFRSEFQIVAGGLAASKMTGAALLVVLVTVAFAGLMISTTRMLFLPSTFPSNASAAEHRRGREAETSGAMVIPLVFGVLVLVMLGVHPIPALTDLITAGAHELGGNR</sequence>
<evidence type="ECO:0000256" key="7">
    <source>
        <dbReference type="RuleBase" id="RU000320"/>
    </source>
</evidence>
<dbReference type="PANTHER" id="PTHR42682">
    <property type="entry name" value="HYDROGENASE-4 COMPONENT F"/>
    <property type="match status" value="1"/>
</dbReference>
<dbReference type="GO" id="GO:0016491">
    <property type="term" value="F:oxidoreductase activity"/>
    <property type="evidence" value="ECO:0007669"/>
    <property type="project" value="UniProtKB-KW"/>
</dbReference>
<feature type="transmembrane region" description="Helical" evidence="8">
    <location>
        <begin position="459"/>
        <end position="479"/>
    </location>
</feature>
<dbReference type="InterPro" id="IPR052175">
    <property type="entry name" value="ComplexI-like_HydComp"/>
</dbReference>
<evidence type="ECO:0000256" key="8">
    <source>
        <dbReference type="SAM" id="Phobius"/>
    </source>
</evidence>
<dbReference type="GO" id="GO:0008137">
    <property type="term" value="F:NADH dehydrogenase (ubiquinone) activity"/>
    <property type="evidence" value="ECO:0007669"/>
    <property type="project" value="InterPro"/>
</dbReference>
<reference evidence="10 11" key="1">
    <citation type="submission" date="2020-04" db="EMBL/GenBank/DDBJ databases">
        <title>Gordonia sp. nov. TBRC 11910.</title>
        <authorList>
            <person name="Suriyachadkun C."/>
        </authorList>
    </citation>
    <scope>NUCLEOTIDE SEQUENCE [LARGE SCALE GENOMIC DNA]</scope>
    <source>
        <strain evidence="10 11">TBRC 11910</strain>
    </source>
</reference>
<feature type="transmembrane region" description="Helical" evidence="8">
    <location>
        <begin position="316"/>
        <end position="338"/>
    </location>
</feature>
<dbReference type="EMBL" id="JABBNB010000036">
    <property type="protein sequence ID" value="NMO04487.1"/>
    <property type="molecule type" value="Genomic_DNA"/>
</dbReference>
<evidence type="ECO:0000256" key="3">
    <source>
        <dbReference type="ARBA" id="ARBA00022692"/>
    </source>
</evidence>
<evidence type="ECO:0000256" key="5">
    <source>
        <dbReference type="ARBA" id="ARBA00023002"/>
    </source>
</evidence>
<feature type="transmembrane region" description="Helical" evidence="8">
    <location>
        <begin position="201"/>
        <end position="223"/>
    </location>
</feature>
<gene>
    <name evidence="10" type="ORF">HH308_25030</name>
</gene>
<dbReference type="Pfam" id="PF00361">
    <property type="entry name" value="Proton_antipo_M"/>
    <property type="match status" value="1"/>
</dbReference>
<organism evidence="10 11">
    <name type="scientific">Gordonia asplenii</name>
    <dbReference type="NCBI Taxonomy" id="2725283"/>
    <lineage>
        <taxon>Bacteria</taxon>
        <taxon>Bacillati</taxon>
        <taxon>Actinomycetota</taxon>
        <taxon>Actinomycetes</taxon>
        <taxon>Mycobacteriales</taxon>
        <taxon>Gordoniaceae</taxon>
        <taxon>Gordonia</taxon>
    </lineage>
</organism>
<feature type="transmembrane region" description="Helical" evidence="8">
    <location>
        <begin position="243"/>
        <end position="264"/>
    </location>
</feature>
<dbReference type="InterPro" id="IPR003918">
    <property type="entry name" value="NADH_UbQ_OxRdtase"/>
</dbReference>
<evidence type="ECO:0000313" key="10">
    <source>
        <dbReference type="EMBL" id="NMO04487.1"/>
    </source>
</evidence>
<evidence type="ECO:0000259" key="9">
    <source>
        <dbReference type="Pfam" id="PF00361"/>
    </source>
</evidence>
<keyword evidence="5" id="KW-0560">Oxidoreductase</keyword>
<feature type="transmembrane region" description="Helical" evidence="8">
    <location>
        <begin position="107"/>
        <end position="125"/>
    </location>
</feature>
<feature type="transmembrane region" description="Helical" evidence="8">
    <location>
        <begin position="414"/>
        <end position="438"/>
    </location>
</feature>
<dbReference type="GO" id="GO:0042773">
    <property type="term" value="P:ATP synthesis coupled electron transport"/>
    <property type="evidence" value="ECO:0007669"/>
    <property type="project" value="InterPro"/>
</dbReference>
<feature type="transmembrane region" description="Helical" evidence="8">
    <location>
        <begin position="276"/>
        <end position="296"/>
    </location>
</feature>
<dbReference type="Proteomes" id="UP000550729">
    <property type="component" value="Unassembled WGS sequence"/>
</dbReference>
<keyword evidence="2" id="KW-1003">Cell membrane</keyword>
<accession>A0A848L1Z4</accession>
<proteinExistence type="predicted"/>
<evidence type="ECO:0000256" key="6">
    <source>
        <dbReference type="ARBA" id="ARBA00023136"/>
    </source>
</evidence>
<name>A0A848L1Z4_9ACTN</name>
<comment type="subcellular location">
    <subcellularLocation>
        <location evidence="1">Cell membrane</location>
        <topology evidence="1">Multi-pass membrane protein</topology>
    </subcellularLocation>
    <subcellularLocation>
        <location evidence="7">Membrane</location>
        <topology evidence="7">Multi-pass membrane protein</topology>
    </subcellularLocation>
</comment>
<keyword evidence="6 8" id="KW-0472">Membrane</keyword>
<dbReference type="GO" id="GO:0005886">
    <property type="term" value="C:plasma membrane"/>
    <property type="evidence" value="ECO:0007669"/>
    <property type="project" value="UniProtKB-SubCell"/>
</dbReference>
<evidence type="ECO:0000256" key="4">
    <source>
        <dbReference type="ARBA" id="ARBA00022989"/>
    </source>
</evidence>
<comment type="caution">
    <text evidence="10">The sequence shown here is derived from an EMBL/GenBank/DDBJ whole genome shotgun (WGS) entry which is preliminary data.</text>
</comment>
<keyword evidence="11" id="KW-1185">Reference proteome</keyword>